<evidence type="ECO:0000259" key="1">
    <source>
        <dbReference type="Pfam" id="PF05272"/>
    </source>
</evidence>
<protein>
    <recommendedName>
        <fullName evidence="1">Virulence-associated protein E-like domain-containing protein</fullName>
    </recommendedName>
</protein>
<accession>A0ABQ1E1Q4</accession>
<proteinExistence type="predicted"/>
<feature type="domain" description="Virulence-associated protein E-like" evidence="1">
    <location>
        <begin position="474"/>
        <end position="692"/>
    </location>
</feature>
<dbReference type="Proteomes" id="UP000620147">
    <property type="component" value="Unassembled WGS sequence"/>
</dbReference>
<reference evidence="2 3" key="1">
    <citation type="submission" date="2020-06" db="EMBL/GenBank/DDBJ databases">
        <title>Characterization of fructooligosaccharide metabolism and fructooligosaccharide-degrading enzymes in human commensal butyrate producers.</title>
        <authorList>
            <person name="Tanno H."/>
            <person name="Fujii T."/>
            <person name="Hirano K."/>
            <person name="Maeno S."/>
            <person name="Tonozuka T."/>
            <person name="Sakamoto M."/>
            <person name="Ohkuma M."/>
            <person name="Tochio T."/>
            <person name="Endo A."/>
        </authorList>
    </citation>
    <scope>NUCLEOTIDE SEQUENCE [LARGE SCALE GENOMIC DNA]</scope>
    <source>
        <strain evidence="2 3">JCM 31056</strain>
    </source>
</reference>
<comment type="caution">
    <text evidence="2">The sequence shown here is derived from an EMBL/GenBank/DDBJ whole genome shotgun (WGS) entry which is preliminary data.</text>
</comment>
<keyword evidence="3" id="KW-1185">Reference proteome</keyword>
<evidence type="ECO:0000313" key="2">
    <source>
        <dbReference type="EMBL" id="GFO88904.1"/>
    </source>
</evidence>
<dbReference type="PANTHER" id="PTHR34985:SF1">
    <property type="entry name" value="SLR0554 PROTEIN"/>
    <property type="match status" value="1"/>
</dbReference>
<gene>
    <name evidence="2" type="ORF">BUFA31_20680</name>
</gene>
<name>A0ABQ1E1Q4_9FIRM</name>
<organism evidence="2 3">
    <name type="scientific">Butyricicoccus faecihominis</name>
    <dbReference type="NCBI Taxonomy" id="1712515"/>
    <lineage>
        <taxon>Bacteria</taxon>
        <taxon>Bacillati</taxon>
        <taxon>Bacillota</taxon>
        <taxon>Clostridia</taxon>
        <taxon>Eubacteriales</taxon>
        <taxon>Butyricicoccaceae</taxon>
        <taxon>Butyricicoccus</taxon>
    </lineage>
</organism>
<dbReference type="InterPro" id="IPR007936">
    <property type="entry name" value="VapE-like_dom"/>
</dbReference>
<dbReference type="Pfam" id="PF05272">
    <property type="entry name" value="VapE-like_dom"/>
    <property type="match status" value="1"/>
</dbReference>
<dbReference type="EMBL" id="BLYJ01000028">
    <property type="protein sequence ID" value="GFO88904.1"/>
    <property type="molecule type" value="Genomic_DNA"/>
</dbReference>
<evidence type="ECO:0000313" key="3">
    <source>
        <dbReference type="Proteomes" id="UP000620147"/>
    </source>
</evidence>
<sequence length="801" mass="90730">MKVQYDGPVTLAVGSSRTAAHWKNKTMQWSAFLNTIQTTTQTRETLAEYLKLPKSKQDAIKDVGGFVGGWLKQGRRKAENLEHRSMLTLDADFATMDLLESLSMFYGCAAAVYSTHKHCTDTPRLRLIVPLTRQLSGDEYQAVARMLANDLGMDLFDDTTYQPTRLMYWPSTPVDRQYYFDCTDGPWLNPDTLLARYPDWRDTSYWPESSRAANVRHTAAKHQGDPTAKPGVVGAFCRTYNVEKAIERFLPDRYTACEMEGRYTYVGGSTSAGLVIYDGGLFAYSNHATDPVSGRLCNAFDLVRLHLYGEQDSEAAEGTPVNKLPSYAAMVELARTDEAVKLTSARERLDQARGDFDIPDEDQTDDTWIAQLEVDKRGIPMQTIQNAYIILSNDPLLKGALAYNCFKDRIVAIQDLPWKEVQDTVNGDAWTDADDSELRRYMELAYRITGKERIMDAVSGVARANTIHPVRSFLKGLEWDGVERLDTLLIDYLGAEDTPYIRAVTRKAFTAAVARIVNPGCKFDYVLTLAGPQGRGKSTLINKMSCGWYTDSLAGIGTKEAYEGIQGFWLVELGELAAMKKTEIEVTKNFISKQVDSYRAPYGRRVEDHKRQCVFFGTTNSAAFLRDDTGNRRFWPVRLGDEPPARTVWNDLTPDIVHQLWAEAVIRYEEGELLTLTGELEAAACEQQREFTEDDPRAGEVQLYLDRLLPEDWEDRDKLDRRAWLSDDFGTAEGTKPRMTVCVAEVWNECFKSDIERLSRQDSQAVAAILRRIPGWVEEKGRQRCGIYGLQKRFRRVDVDL</sequence>
<dbReference type="PANTHER" id="PTHR34985">
    <property type="entry name" value="SLR0554 PROTEIN"/>
    <property type="match status" value="1"/>
</dbReference>
<dbReference type="RefSeq" id="WP_243183983.1">
    <property type="nucleotide sequence ID" value="NZ_BLYJ01000028.1"/>
</dbReference>